<organism evidence="1 2">
    <name type="scientific">Dongia sedimenti</name>
    <dbReference type="NCBI Taxonomy" id="3064282"/>
    <lineage>
        <taxon>Bacteria</taxon>
        <taxon>Pseudomonadati</taxon>
        <taxon>Pseudomonadota</taxon>
        <taxon>Alphaproteobacteria</taxon>
        <taxon>Rhodospirillales</taxon>
        <taxon>Dongiaceae</taxon>
        <taxon>Dongia</taxon>
    </lineage>
</organism>
<protein>
    <submittedName>
        <fullName evidence="1">Uncharacterized protein</fullName>
    </submittedName>
</protein>
<evidence type="ECO:0000313" key="2">
    <source>
        <dbReference type="Proteomes" id="UP001230156"/>
    </source>
</evidence>
<dbReference type="Proteomes" id="UP001230156">
    <property type="component" value="Unassembled WGS sequence"/>
</dbReference>
<dbReference type="RefSeq" id="WP_379954006.1">
    <property type="nucleotide sequence ID" value="NZ_JAUYVI010000001.1"/>
</dbReference>
<accession>A0ABU0YHE2</accession>
<name>A0ABU0YHE2_9PROT</name>
<keyword evidence="2" id="KW-1185">Reference proteome</keyword>
<evidence type="ECO:0000313" key="1">
    <source>
        <dbReference type="EMBL" id="MDQ7246615.1"/>
    </source>
</evidence>
<proteinExistence type="predicted"/>
<reference evidence="2" key="1">
    <citation type="submission" date="2023-08" db="EMBL/GenBank/DDBJ databases">
        <title>Rhodospirillaceae gen. nov., a novel taxon isolated from the Yangtze River Yuezi River estuary sludge.</title>
        <authorList>
            <person name="Ruan L."/>
        </authorList>
    </citation>
    <scope>NUCLEOTIDE SEQUENCE [LARGE SCALE GENOMIC DNA]</scope>
    <source>
        <strain evidence="2">R-7</strain>
    </source>
</reference>
<comment type="caution">
    <text evidence="1">The sequence shown here is derived from an EMBL/GenBank/DDBJ whole genome shotgun (WGS) entry which is preliminary data.</text>
</comment>
<gene>
    <name evidence="1" type="ORF">Q8A70_03010</name>
</gene>
<dbReference type="EMBL" id="JAUYVI010000001">
    <property type="protein sequence ID" value="MDQ7246615.1"/>
    <property type="molecule type" value="Genomic_DNA"/>
</dbReference>
<sequence>MLLPMDDIDRYALDIEKIATGAGSASERSSAVEMVIDDLMTDLALAGRHVRLHGAPASRTEYLLELRRRLDRLRALVDAKARSAIDQAVARLH</sequence>